<keyword evidence="3" id="KW-1185">Reference proteome</keyword>
<dbReference type="InterPro" id="IPR000210">
    <property type="entry name" value="BTB/POZ_dom"/>
</dbReference>
<dbReference type="PROSITE" id="PS50097">
    <property type="entry name" value="BTB"/>
    <property type="match status" value="1"/>
</dbReference>
<accession>A0A9P7G0G4</accession>
<dbReference type="Gene3D" id="3.30.710.10">
    <property type="entry name" value="Potassium Channel Kv1.1, Chain A"/>
    <property type="match status" value="1"/>
</dbReference>
<dbReference type="InterPro" id="IPR011333">
    <property type="entry name" value="SKP1/BTB/POZ_sf"/>
</dbReference>
<feature type="domain" description="BTB" evidence="1">
    <location>
        <begin position="29"/>
        <end position="94"/>
    </location>
</feature>
<proteinExistence type="predicted"/>
<organism evidence="2 3">
    <name type="scientific">Asterophora parasitica</name>
    <dbReference type="NCBI Taxonomy" id="117018"/>
    <lineage>
        <taxon>Eukaryota</taxon>
        <taxon>Fungi</taxon>
        <taxon>Dikarya</taxon>
        <taxon>Basidiomycota</taxon>
        <taxon>Agaricomycotina</taxon>
        <taxon>Agaricomycetes</taxon>
        <taxon>Agaricomycetidae</taxon>
        <taxon>Agaricales</taxon>
        <taxon>Tricholomatineae</taxon>
        <taxon>Lyophyllaceae</taxon>
        <taxon>Asterophora</taxon>
    </lineage>
</organism>
<dbReference type="SUPFAM" id="SSF54695">
    <property type="entry name" value="POZ domain"/>
    <property type="match status" value="1"/>
</dbReference>
<dbReference type="Pfam" id="PF00651">
    <property type="entry name" value="BTB"/>
    <property type="match status" value="1"/>
</dbReference>
<comment type="caution">
    <text evidence="2">The sequence shown here is derived from an EMBL/GenBank/DDBJ whole genome shotgun (WGS) entry which is preliminary data.</text>
</comment>
<name>A0A9P7G0G4_9AGAR</name>
<reference evidence="2" key="1">
    <citation type="submission" date="2020-07" db="EMBL/GenBank/DDBJ databases">
        <authorList>
            <person name="Nieuwenhuis M."/>
            <person name="Van De Peppel L.J.J."/>
        </authorList>
    </citation>
    <scope>NUCLEOTIDE SEQUENCE</scope>
    <source>
        <strain evidence="2">AP01</strain>
        <tissue evidence="2">Mycelium</tissue>
    </source>
</reference>
<evidence type="ECO:0000313" key="3">
    <source>
        <dbReference type="Proteomes" id="UP000775547"/>
    </source>
</evidence>
<protein>
    <recommendedName>
        <fullName evidence="1">BTB domain-containing protein</fullName>
    </recommendedName>
</protein>
<evidence type="ECO:0000259" key="1">
    <source>
        <dbReference type="PROSITE" id="PS50097"/>
    </source>
</evidence>
<gene>
    <name evidence="2" type="ORF">DXG03_008280</name>
</gene>
<sequence length="375" mass="42035">MEATRTVYPPGSPAASRGLIRSDFWFLDGNIVIIAGPAAFKVHRGQLERHSDVFNDLFSIPQPHDHDLFEGCMYVELHDNPSDVFYFLSALYDGLYFKNPRANDFMAIASVLRLSTKYLVEHLRQRCLNRLALDWPSSLAGWDLREAQATDSLGRYMPRESCPHPVLIIELALDLGIPSILPAAFYDLSRYGPSKIMSGALRPPSALDMYILQSCSSSQTVPGPPPVAHTVLLTRENVQRALRGREHVQRSMANFIMTSLQERKPSADCHFQYNSSRPCHESYYFITLNILRSIGGIACGRDADTLFTLTQAMEMLSRQDFSDGYRQCGLKICPACKVDFAACTLKAREEVWASLPEWFGLAPAEEVQEGGMDLS</sequence>
<dbReference type="OrthoDB" id="3220652at2759"/>
<dbReference type="Proteomes" id="UP000775547">
    <property type="component" value="Unassembled WGS sequence"/>
</dbReference>
<reference evidence="2" key="2">
    <citation type="submission" date="2021-10" db="EMBL/GenBank/DDBJ databases">
        <title>Phylogenomics reveals ancestral predisposition of the termite-cultivated fungus Termitomyces towards a domesticated lifestyle.</title>
        <authorList>
            <person name="Auxier B."/>
            <person name="Grum-Grzhimaylo A."/>
            <person name="Cardenas M.E."/>
            <person name="Lodge J.D."/>
            <person name="Laessoe T."/>
            <person name="Pedersen O."/>
            <person name="Smith M.E."/>
            <person name="Kuyper T.W."/>
            <person name="Franco-Molano E.A."/>
            <person name="Baroni T.J."/>
            <person name="Aanen D.K."/>
        </authorList>
    </citation>
    <scope>NUCLEOTIDE SEQUENCE</scope>
    <source>
        <strain evidence="2">AP01</strain>
        <tissue evidence="2">Mycelium</tissue>
    </source>
</reference>
<evidence type="ECO:0000313" key="2">
    <source>
        <dbReference type="EMBL" id="KAG5640504.1"/>
    </source>
</evidence>
<dbReference type="AlphaFoldDB" id="A0A9P7G0G4"/>
<dbReference type="EMBL" id="JABCKV010000673">
    <property type="protein sequence ID" value="KAG5640504.1"/>
    <property type="molecule type" value="Genomic_DNA"/>
</dbReference>
<dbReference type="SMART" id="SM00225">
    <property type="entry name" value="BTB"/>
    <property type="match status" value="1"/>
</dbReference>